<dbReference type="RefSeq" id="XP_020428174.1">
    <property type="nucleotide sequence ID" value="XM_020581387.1"/>
</dbReference>
<dbReference type="GO" id="GO:0005783">
    <property type="term" value="C:endoplasmic reticulum"/>
    <property type="evidence" value="ECO:0007669"/>
    <property type="project" value="TreeGrafter"/>
</dbReference>
<evidence type="ECO:0000313" key="7">
    <source>
        <dbReference type="EMBL" id="EFA76040.1"/>
    </source>
</evidence>
<comment type="subcellular location">
    <subcellularLocation>
        <location evidence="1">Membrane</location>
        <topology evidence="1">Multi-pass membrane protein</topology>
    </subcellularLocation>
</comment>
<keyword evidence="3 6" id="KW-1133">Transmembrane helix</keyword>
<evidence type="ECO:0000256" key="2">
    <source>
        <dbReference type="ARBA" id="ARBA00022692"/>
    </source>
</evidence>
<dbReference type="AlphaFoldDB" id="D3BRK8"/>
<dbReference type="GO" id="GO:0016020">
    <property type="term" value="C:membrane"/>
    <property type="evidence" value="ECO:0007669"/>
    <property type="project" value="UniProtKB-SubCell"/>
</dbReference>
<feature type="transmembrane region" description="Helical" evidence="6">
    <location>
        <begin position="393"/>
        <end position="414"/>
    </location>
</feature>
<feature type="transmembrane region" description="Helical" evidence="6">
    <location>
        <begin position="289"/>
        <end position="310"/>
    </location>
</feature>
<feature type="transmembrane region" description="Helical" evidence="6">
    <location>
        <begin position="54"/>
        <end position="73"/>
    </location>
</feature>
<feature type="transmembrane region" description="Helical" evidence="6">
    <location>
        <begin position="259"/>
        <end position="277"/>
    </location>
</feature>
<feature type="transmembrane region" description="Helical" evidence="6">
    <location>
        <begin position="223"/>
        <end position="244"/>
    </location>
</feature>
<gene>
    <name evidence="7" type="primary">pigW</name>
    <name evidence="7" type="ORF">PPL_10619</name>
</gene>
<dbReference type="Proteomes" id="UP000001396">
    <property type="component" value="Unassembled WGS sequence"/>
</dbReference>
<evidence type="ECO:0000313" key="8">
    <source>
        <dbReference type="Proteomes" id="UP000001396"/>
    </source>
</evidence>
<dbReference type="GO" id="GO:0006506">
    <property type="term" value="P:GPI anchor biosynthetic process"/>
    <property type="evidence" value="ECO:0007669"/>
    <property type="project" value="InterPro"/>
</dbReference>
<dbReference type="FunCoup" id="D3BRK8">
    <property type="interactions" value="328"/>
</dbReference>
<evidence type="ECO:0000256" key="1">
    <source>
        <dbReference type="ARBA" id="ARBA00004141"/>
    </source>
</evidence>
<comment type="caution">
    <text evidence="7">The sequence shown here is derived from an EMBL/GenBank/DDBJ whole genome shotgun (WGS) entry which is preliminary data.</text>
</comment>
<keyword evidence="4 6" id="KW-0472">Membrane</keyword>
<sequence>MEEQYKLEHEEFVKNPTGSTLFETCTVLNIIPVSLLLQKVLFTTFFDNNVKIPLAVRVFLEFSIIVLPCIASVTYTEMTIPLILLMLLTCLIIPIFAKPSSKQFYLSENKDMLNLMNAPRKRFIEEYRAFVMIATIICILAVDFKVFPRRFSKTETFGISLMDIGVGSVVLSGAMVSRHARSSSSSSSSSVHHKKTDDNNNNKSRASTTTTTTSEQKLSRKALAYHAFVSNAPLMLLGFVRMLLTKSTNYQEHVTEYGIHWNFFFTLGFVSIVLSFLKMSPNRATLKEWRLYAAKLMAVGLFMFGVLYYAEQTIQPISRRMTNLTYVMAILALNIFNLSVNLLVSLISASHLHPSAITQAINRNQLFIFLLANIMTGLINFSIKTIYASEETSMKIIVGYTSLLVIIAIALDHLNITLKLSK</sequence>
<feature type="transmembrane region" description="Helical" evidence="6">
    <location>
        <begin position="79"/>
        <end position="97"/>
    </location>
</feature>
<proteinExistence type="predicted"/>
<name>D3BRK8_HETP5</name>
<dbReference type="EMBL" id="ADBJ01000050">
    <property type="protein sequence ID" value="EFA76040.1"/>
    <property type="molecule type" value="Genomic_DNA"/>
</dbReference>
<protein>
    <submittedName>
        <fullName evidence="7">Phosphatidylinositol glycan</fullName>
    </submittedName>
</protein>
<dbReference type="InterPro" id="IPR009447">
    <property type="entry name" value="PIGW/GWT1"/>
</dbReference>
<feature type="transmembrane region" description="Helical" evidence="6">
    <location>
        <begin position="129"/>
        <end position="147"/>
    </location>
</feature>
<feature type="transmembrane region" description="Helical" evidence="6">
    <location>
        <begin position="325"/>
        <end position="346"/>
    </location>
</feature>
<dbReference type="GO" id="GO:0072659">
    <property type="term" value="P:protein localization to plasma membrane"/>
    <property type="evidence" value="ECO:0007669"/>
    <property type="project" value="TreeGrafter"/>
</dbReference>
<dbReference type="GeneID" id="31366088"/>
<dbReference type="STRING" id="670386.D3BRK8"/>
<dbReference type="PANTHER" id="PTHR20661">
    <property type="entry name" value="PHOSPHATIDYLINOSITOL-GLYCAN BIOSYNTHESIS CLASS W PROTEIN"/>
    <property type="match status" value="1"/>
</dbReference>
<evidence type="ECO:0000256" key="6">
    <source>
        <dbReference type="SAM" id="Phobius"/>
    </source>
</evidence>
<dbReference type="InParanoid" id="D3BRK8"/>
<dbReference type="OMA" id="GLYVMQP"/>
<accession>D3BRK8</accession>
<keyword evidence="8" id="KW-1185">Reference proteome</keyword>
<feature type="transmembrane region" description="Helical" evidence="6">
    <location>
        <begin position="366"/>
        <end position="387"/>
    </location>
</feature>
<reference evidence="7 8" key="1">
    <citation type="journal article" date="2011" name="Genome Res.">
        <title>Phylogeny-wide analysis of social amoeba genomes highlights ancient origins for complex intercellular communication.</title>
        <authorList>
            <person name="Heidel A.J."/>
            <person name="Lawal H.M."/>
            <person name="Felder M."/>
            <person name="Schilde C."/>
            <person name="Helps N.R."/>
            <person name="Tunggal B."/>
            <person name="Rivero F."/>
            <person name="John U."/>
            <person name="Schleicher M."/>
            <person name="Eichinger L."/>
            <person name="Platzer M."/>
            <person name="Noegel A.A."/>
            <person name="Schaap P."/>
            <person name="Gloeckner G."/>
        </authorList>
    </citation>
    <scope>NUCLEOTIDE SEQUENCE [LARGE SCALE GENOMIC DNA]</scope>
    <source>
        <strain evidence="8">ATCC 26659 / Pp 5 / PN500</strain>
    </source>
</reference>
<feature type="region of interest" description="Disordered" evidence="5">
    <location>
        <begin position="181"/>
        <end position="215"/>
    </location>
</feature>
<feature type="transmembrane region" description="Helical" evidence="6">
    <location>
        <begin position="20"/>
        <end position="42"/>
    </location>
</feature>
<dbReference type="Pfam" id="PF06423">
    <property type="entry name" value="GWT1"/>
    <property type="match status" value="2"/>
</dbReference>
<dbReference type="PIRSF" id="PIRSF017321">
    <property type="entry name" value="GWT1"/>
    <property type="match status" value="1"/>
</dbReference>
<dbReference type="PANTHER" id="PTHR20661:SF0">
    <property type="entry name" value="PHOSPHATIDYLINOSITOL-GLYCAN BIOSYNTHESIS CLASS W PROTEIN"/>
    <property type="match status" value="1"/>
</dbReference>
<evidence type="ECO:0000256" key="4">
    <source>
        <dbReference type="ARBA" id="ARBA00023136"/>
    </source>
</evidence>
<evidence type="ECO:0000256" key="3">
    <source>
        <dbReference type="ARBA" id="ARBA00022989"/>
    </source>
</evidence>
<keyword evidence="2 6" id="KW-0812">Transmembrane</keyword>
<dbReference type="GO" id="GO:0032216">
    <property type="term" value="F:glucosaminyl-phosphatidylinositol O-acyltransferase activity"/>
    <property type="evidence" value="ECO:0007669"/>
    <property type="project" value="TreeGrafter"/>
</dbReference>
<feature type="transmembrane region" description="Helical" evidence="6">
    <location>
        <begin position="159"/>
        <end position="177"/>
    </location>
</feature>
<organism evidence="7 8">
    <name type="scientific">Heterostelium pallidum (strain ATCC 26659 / Pp 5 / PN500)</name>
    <name type="common">Cellular slime mold</name>
    <name type="synonym">Polysphondylium pallidum</name>
    <dbReference type="NCBI Taxonomy" id="670386"/>
    <lineage>
        <taxon>Eukaryota</taxon>
        <taxon>Amoebozoa</taxon>
        <taxon>Evosea</taxon>
        <taxon>Eumycetozoa</taxon>
        <taxon>Dictyostelia</taxon>
        <taxon>Acytosteliales</taxon>
        <taxon>Acytosteliaceae</taxon>
        <taxon>Heterostelium</taxon>
    </lineage>
</organism>
<evidence type="ECO:0000256" key="5">
    <source>
        <dbReference type="SAM" id="MobiDB-lite"/>
    </source>
</evidence>